<protein>
    <submittedName>
        <fullName evidence="4">Uncharacterized protein involved in exopolysaccharide biosynthesis</fullName>
    </submittedName>
</protein>
<keyword evidence="3" id="KW-0472">Membrane</keyword>
<keyword evidence="3" id="KW-0812">Transmembrane</keyword>
<evidence type="ECO:0000256" key="1">
    <source>
        <dbReference type="SAM" id="Coils"/>
    </source>
</evidence>
<organism evidence="4 5">
    <name type="scientific">Neorhizobium alkalisoli</name>
    <dbReference type="NCBI Taxonomy" id="528178"/>
    <lineage>
        <taxon>Bacteria</taxon>
        <taxon>Pseudomonadati</taxon>
        <taxon>Pseudomonadota</taxon>
        <taxon>Alphaproteobacteria</taxon>
        <taxon>Hyphomicrobiales</taxon>
        <taxon>Rhizobiaceae</taxon>
        <taxon>Rhizobium/Agrobacterium group</taxon>
        <taxon>Neorhizobium</taxon>
    </lineage>
</organism>
<accession>A0A561QSK8</accession>
<dbReference type="AlphaFoldDB" id="A0A561QSK8"/>
<gene>
    <name evidence="4" type="ORF">FHW37_104669</name>
</gene>
<evidence type="ECO:0000256" key="2">
    <source>
        <dbReference type="SAM" id="MobiDB-lite"/>
    </source>
</evidence>
<reference evidence="4 5" key="1">
    <citation type="submission" date="2019-06" db="EMBL/GenBank/DDBJ databases">
        <title>Sorghum-associated microbial communities from plants grown in Nebraska, USA.</title>
        <authorList>
            <person name="Schachtman D."/>
        </authorList>
    </citation>
    <scope>NUCLEOTIDE SEQUENCE [LARGE SCALE GENOMIC DNA]</scope>
    <source>
        <strain evidence="4 5">1225</strain>
    </source>
</reference>
<dbReference type="InterPro" id="IPR050445">
    <property type="entry name" value="Bact_polysacc_biosynth/exp"/>
</dbReference>
<dbReference type="Proteomes" id="UP000320653">
    <property type="component" value="Unassembled WGS sequence"/>
</dbReference>
<dbReference type="PANTHER" id="PTHR32309:SF31">
    <property type="entry name" value="CAPSULAR EXOPOLYSACCHARIDE FAMILY"/>
    <property type="match status" value="1"/>
</dbReference>
<feature type="transmembrane region" description="Helical" evidence="3">
    <location>
        <begin position="29"/>
        <end position="50"/>
    </location>
</feature>
<comment type="caution">
    <text evidence="4">The sequence shown here is derived from an EMBL/GenBank/DDBJ whole genome shotgun (WGS) entry which is preliminary data.</text>
</comment>
<keyword evidence="3" id="KW-1133">Transmembrane helix</keyword>
<name>A0A561QSK8_9HYPH</name>
<keyword evidence="1" id="KW-0175">Coiled coil</keyword>
<proteinExistence type="predicted"/>
<evidence type="ECO:0000313" key="5">
    <source>
        <dbReference type="Proteomes" id="UP000320653"/>
    </source>
</evidence>
<sequence length="658" mass="72427">MVQHAHILDEQAPVSHDAREKTVSSERRFWTTIGAFGLIGALVPLFVFGLPDRGYVATTSLKVEAASSADVEAAIARLRSKASLDNLVRALNLSQAGDFSASRPSVFGVFSDIISGGGMTVSEQETELRNRLLEAIHLSYASGQLSIQAQASSNDEARRVAAMLAVMFGQQLAGVAETAANPALTGMRQAVERAEAALSGFETQAGTEKLAEMRRFSTDAERLGSEKDQAETELQATREKAAEAALMKFADVLSKPLPDSLEFTALEYQRQRYVDAKLTLDQLSSDLGPRHPRFQAAQAAVDVVRKDIEDALKRLSTSLRQQEATAAKTFSEAKARADALTAQQDLADGATKLLSLQAAAEEARENYLQAQGRTRAQPAASGSIQVLRPLATVATGWSWFDYLPLVAGGAFAGGLVGLAVNAASLGRREEEAEWQDEAVEQIEPHLADEQVVAHGVEEQTDTDEWDDAAAFDIEPAAITDYQARAYYPKTNEADDDEMEDYDLQADYDRDDDRAVYAFAANDHRTERGQAELADAWDRDEWQANDWEDRSPDYADRYENQLDDKFEQDTDVHDPEEEEKPLSDRIREILIANRRPVDTSFLPPLLAAALAGDGRVEQRAANDGYAPDGSAEEFQELRREMAELRERVQLYSDRRTASR</sequence>
<keyword evidence="5" id="KW-1185">Reference proteome</keyword>
<dbReference type="EMBL" id="VIWP01000004">
    <property type="protein sequence ID" value="TWF53390.1"/>
    <property type="molecule type" value="Genomic_DNA"/>
</dbReference>
<dbReference type="PANTHER" id="PTHR32309">
    <property type="entry name" value="TYROSINE-PROTEIN KINASE"/>
    <property type="match status" value="1"/>
</dbReference>
<evidence type="ECO:0000313" key="4">
    <source>
        <dbReference type="EMBL" id="TWF53390.1"/>
    </source>
</evidence>
<feature type="coiled-coil region" evidence="1">
    <location>
        <begin position="213"/>
        <end position="247"/>
    </location>
</feature>
<feature type="compositionally biased region" description="Basic and acidic residues" evidence="2">
    <location>
        <begin position="546"/>
        <end position="572"/>
    </location>
</feature>
<evidence type="ECO:0000256" key="3">
    <source>
        <dbReference type="SAM" id="Phobius"/>
    </source>
</evidence>
<feature type="region of interest" description="Disordered" evidence="2">
    <location>
        <begin position="546"/>
        <end position="583"/>
    </location>
</feature>